<dbReference type="EMBL" id="AP014521">
    <property type="protein sequence ID" value="BAP58580.1"/>
    <property type="molecule type" value="Genomic_DNA"/>
</dbReference>
<protein>
    <submittedName>
        <fullName evidence="1">Conserved uncharacterized protein</fullName>
    </submittedName>
</protein>
<organism evidence="1 2">
    <name type="scientific">Candidatus Tachikawaea gelatinosa</name>
    <dbReference type="NCBI Taxonomy" id="1410383"/>
    <lineage>
        <taxon>Bacteria</taxon>
        <taxon>Pseudomonadati</taxon>
        <taxon>Pseudomonadota</taxon>
        <taxon>Gammaproteobacteria</taxon>
        <taxon>Enterobacterales</taxon>
        <taxon>Enterobacteriaceae</taxon>
        <taxon>Candidatus Tachikawaea</taxon>
    </lineage>
</organism>
<dbReference type="HOGENOM" id="CLU_186082_0_0_6"/>
<sequence>MDIADLAQEREEAIITAALSSRRKKIQSPDGVCIWCRDERVVPSTAFCSAECGEDYHKFEREKKQRILRDV</sequence>
<dbReference type="Proteomes" id="UP000031627">
    <property type="component" value="Chromosome"/>
</dbReference>
<gene>
    <name evidence="1" type="ORF">TGUWTKB_3410</name>
</gene>
<dbReference type="KEGG" id="sbw:TGUWTKB_3410"/>
<evidence type="ECO:0000313" key="2">
    <source>
        <dbReference type="Proteomes" id="UP000031627"/>
    </source>
</evidence>
<keyword evidence="2" id="KW-1185">Reference proteome</keyword>
<evidence type="ECO:0000313" key="1">
    <source>
        <dbReference type="EMBL" id="BAP58580.1"/>
    </source>
</evidence>
<dbReference type="OrthoDB" id="6455862at2"/>
<dbReference type="AlphaFoldDB" id="A0A090ARX1"/>
<dbReference type="RefSeq" id="WP_041062955.1">
    <property type="nucleotide sequence ID" value="NZ_AP014521.1"/>
</dbReference>
<accession>A0A090ARX1</accession>
<dbReference type="STRING" id="1410383.TGUWTKB_3410"/>
<reference evidence="2" key="1">
    <citation type="submission" date="2013-11" db="EMBL/GenBank/DDBJ databases">
        <title>Symbiont-containing voluminous jelly as an extraordinary maternal gift for overwintering insect nymphs.</title>
        <authorList>
            <person name="Kaiwa N."/>
            <person name="Hosokawa T."/>
            <person name="Nikoh N."/>
            <person name="Meng X.Y."/>
            <person name="Tanahashi M."/>
            <person name="Moriyama M."/>
            <person name="Maeda T."/>
            <person name="Yamaguchi K."/>
            <person name="Shigenobu S."/>
            <person name="Ito M."/>
            <person name="Fukatsu T."/>
        </authorList>
    </citation>
    <scope>NUCLEOTIDE SEQUENCE [LARGE SCALE GENOMIC DNA]</scope>
    <source>
        <strain evidence="2">UwTKB</strain>
    </source>
</reference>
<proteinExistence type="predicted"/>
<reference evidence="1 2" key="2">
    <citation type="journal article" date="2014" name="Curr. Biol.">
        <title>Symbiont-Supplemented Maternal Investment Underpinning Host's Ecological Adaptation.</title>
        <authorList>
            <person name="Kaiwa N."/>
            <person name="Hosokawa T."/>
            <person name="Nikoh N."/>
            <person name="Tanahashi M."/>
            <person name="Moriyama M."/>
            <person name="Meng X.Y."/>
            <person name="Maeda T."/>
            <person name="Yamaguchi K."/>
            <person name="Shigenobu S."/>
            <person name="Ito M."/>
            <person name="Fukatsu T."/>
        </authorList>
    </citation>
    <scope>NUCLEOTIDE SEQUENCE [LARGE SCALE GENOMIC DNA]</scope>
    <source>
        <strain evidence="1 2">UwTKB</strain>
    </source>
</reference>
<name>A0A090ARX1_9ENTR</name>